<keyword evidence="3" id="KW-1185">Reference proteome</keyword>
<reference evidence="2 3" key="1">
    <citation type="journal article" date="2018" name="Gigascience">
        <title>Genomes of trombidid mites reveal novel predicted allergens and laterally-transferred genes associated with secondary metabolism.</title>
        <authorList>
            <person name="Dong X."/>
            <person name="Chaisiri K."/>
            <person name="Xia D."/>
            <person name="Armstrong S.D."/>
            <person name="Fang Y."/>
            <person name="Donnelly M.J."/>
            <person name="Kadowaki T."/>
            <person name="McGarry J.W."/>
            <person name="Darby A.C."/>
            <person name="Makepeace B.L."/>
        </authorList>
    </citation>
    <scope>NUCLEOTIDE SEQUENCE [LARGE SCALE GENOMIC DNA]</scope>
    <source>
        <strain evidence="2">UoL-UT</strain>
    </source>
</reference>
<organism evidence="2 3">
    <name type="scientific">Leptotrombidium deliense</name>
    <dbReference type="NCBI Taxonomy" id="299467"/>
    <lineage>
        <taxon>Eukaryota</taxon>
        <taxon>Metazoa</taxon>
        <taxon>Ecdysozoa</taxon>
        <taxon>Arthropoda</taxon>
        <taxon>Chelicerata</taxon>
        <taxon>Arachnida</taxon>
        <taxon>Acari</taxon>
        <taxon>Acariformes</taxon>
        <taxon>Trombidiformes</taxon>
        <taxon>Prostigmata</taxon>
        <taxon>Anystina</taxon>
        <taxon>Parasitengona</taxon>
        <taxon>Trombiculoidea</taxon>
        <taxon>Trombiculidae</taxon>
        <taxon>Leptotrombidium</taxon>
    </lineage>
</organism>
<protein>
    <recommendedName>
        <fullName evidence="1">PAZ domain-containing protein</fullName>
    </recommendedName>
</protein>
<dbReference type="GO" id="GO:0003723">
    <property type="term" value="F:RNA binding"/>
    <property type="evidence" value="ECO:0007669"/>
    <property type="project" value="InterPro"/>
</dbReference>
<dbReference type="Pfam" id="PF02170">
    <property type="entry name" value="PAZ"/>
    <property type="match status" value="1"/>
</dbReference>
<dbReference type="VEuPathDB" id="VectorBase:LDEU014433"/>
<comment type="caution">
    <text evidence="2">The sequence shown here is derived from an EMBL/GenBank/DDBJ whole genome shotgun (WGS) entry which is preliminary data.</text>
</comment>
<evidence type="ECO:0000313" key="3">
    <source>
        <dbReference type="Proteomes" id="UP000288716"/>
    </source>
</evidence>
<evidence type="ECO:0000259" key="1">
    <source>
        <dbReference type="Pfam" id="PF02170"/>
    </source>
</evidence>
<dbReference type="Proteomes" id="UP000288716">
    <property type="component" value="Unassembled WGS sequence"/>
</dbReference>
<accession>A0A443QCY4</accession>
<proteinExistence type="predicted"/>
<dbReference type="OrthoDB" id="10252740at2759"/>
<dbReference type="InterPro" id="IPR036085">
    <property type="entry name" value="PAZ_dom_sf"/>
</dbReference>
<dbReference type="EMBL" id="NCKV01058779">
    <property type="protein sequence ID" value="RWS00880.1"/>
    <property type="molecule type" value="Genomic_DNA"/>
</dbReference>
<gene>
    <name evidence="2" type="ORF">B4U80_12644</name>
</gene>
<dbReference type="AlphaFoldDB" id="A0A443QCY4"/>
<dbReference type="Gene3D" id="2.170.260.10">
    <property type="entry name" value="paz domain"/>
    <property type="match status" value="1"/>
</dbReference>
<dbReference type="InterPro" id="IPR003100">
    <property type="entry name" value="PAZ_dom"/>
</dbReference>
<sequence length="73" mass="8546">MEKLSLKKKNVVTYFNEKYSKMKYSNLPIIDVGTKKKLEWYPVKVCELLPNQYVTKLQAPHVLSEITTAVTRQ</sequence>
<name>A0A443QCY4_9ACAR</name>
<dbReference type="SUPFAM" id="SSF101690">
    <property type="entry name" value="PAZ domain"/>
    <property type="match status" value="1"/>
</dbReference>
<feature type="domain" description="PAZ" evidence="1">
    <location>
        <begin position="7"/>
        <end position="59"/>
    </location>
</feature>
<evidence type="ECO:0000313" key="2">
    <source>
        <dbReference type="EMBL" id="RWS00880.1"/>
    </source>
</evidence>